<dbReference type="Pfam" id="PF01535">
    <property type="entry name" value="PPR"/>
    <property type="match status" value="3"/>
</dbReference>
<dbReference type="Gene3D" id="1.25.40.10">
    <property type="entry name" value="Tetratricopeptide repeat domain"/>
    <property type="match status" value="4"/>
</dbReference>
<gene>
    <name evidence="3" type="ORF">H6P81_009688</name>
</gene>
<evidence type="ECO:0000313" key="3">
    <source>
        <dbReference type="EMBL" id="KAG9449723.1"/>
    </source>
</evidence>
<feature type="repeat" description="PPR" evidence="2">
    <location>
        <begin position="347"/>
        <end position="381"/>
    </location>
</feature>
<evidence type="ECO:0000256" key="2">
    <source>
        <dbReference type="PROSITE-ProRule" id="PRU00708"/>
    </source>
</evidence>
<proteinExistence type="predicted"/>
<dbReference type="NCBIfam" id="TIGR00756">
    <property type="entry name" value="PPR"/>
    <property type="match status" value="5"/>
</dbReference>
<dbReference type="InterPro" id="IPR051240">
    <property type="entry name" value="Mito_RNA-Proc/Resp"/>
</dbReference>
<comment type="caution">
    <text evidence="3">The sequence shown here is derived from an EMBL/GenBank/DDBJ whole genome shotgun (WGS) entry which is preliminary data.</text>
</comment>
<dbReference type="PROSITE" id="PS51375">
    <property type="entry name" value="PPR"/>
    <property type="match status" value="6"/>
</dbReference>
<feature type="repeat" description="PPR" evidence="2">
    <location>
        <begin position="382"/>
        <end position="416"/>
    </location>
</feature>
<evidence type="ECO:0008006" key="5">
    <source>
        <dbReference type="Google" id="ProtNLM"/>
    </source>
</evidence>
<dbReference type="AlphaFoldDB" id="A0AAV7ELL0"/>
<feature type="repeat" description="PPR" evidence="2">
    <location>
        <begin position="484"/>
        <end position="518"/>
    </location>
</feature>
<protein>
    <recommendedName>
        <fullName evidence="5">Pentatricopeptide repeat-containing protein</fullName>
    </recommendedName>
</protein>
<feature type="repeat" description="PPR" evidence="2">
    <location>
        <begin position="449"/>
        <end position="483"/>
    </location>
</feature>
<sequence>MMFSGGPKALSSTVLYCQCCYINKRYQSLKQLFLRVYSSNFCSCYNNLTQVHDRCGNNRGYDQMQKSSLSYRIFHKNFHAEKNLSSDQDAISSSVCDKVSTKDSTIKDATFIQNLLKVHESHSEVESALAQQEILVTKELVCEVLRRHQSQWKSALFFFNWAESRQGYSHDSHAYNQMLDILGKMKQFKLMRQLVESIPSEKRAMVVTEKTFEILLNRYAGGHKVEEAIDMFHKRKDFGLKLDNVAFQTLLRSLCRYKHVEVAESLFYLKKDEFPPDIKSRNIILNGWCVAGRLYEAKRFWNDIITSGCKPDLFTYGIFINSLTKAGKLGTAVKLFNTMWEKGHPPDVAICNCIIDALCFKKKIPDALVIFREMNEKGCEPDTATYNSLIKHICNIRRMDEAYKLLDEMEENGCHPNARTYNYFLKSLAKPDEVPLLLKRMKKSGCRITGDTYNLILKLFIQWDYFEGVQSIWNEMEKTGLGPDQRSYTLMVHGLYKKGSMDKALSYFKAMISKGMIPEPRTKLLVKAIELKEDANDHQSKSVTSKNRS</sequence>
<keyword evidence="4" id="KW-1185">Reference proteome</keyword>
<evidence type="ECO:0000256" key="1">
    <source>
        <dbReference type="ARBA" id="ARBA00022737"/>
    </source>
</evidence>
<keyword evidence="1" id="KW-0677">Repeat</keyword>
<dbReference type="InterPro" id="IPR011990">
    <property type="entry name" value="TPR-like_helical_dom_sf"/>
</dbReference>
<accession>A0AAV7ELL0</accession>
<dbReference type="GO" id="GO:0003729">
    <property type="term" value="F:mRNA binding"/>
    <property type="evidence" value="ECO:0007669"/>
    <property type="project" value="TreeGrafter"/>
</dbReference>
<dbReference type="PANTHER" id="PTHR47933">
    <property type="entry name" value="PENTATRICOPEPTIDE REPEAT-CONTAINING PROTEIN 1, MITOCHONDRIAL"/>
    <property type="match status" value="1"/>
</dbReference>
<reference evidence="3 4" key="1">
    <citation type="submission" date="2021-07" db="EMBL/GenBank/DDBJ databases">
        <title>The Aristolochia fimbriata genome: insights into angiosperm evolution, floral development and chemical biosynthesis.</title>
        <authorList>
            <person name="Jiao Y."/>
        </authorList>
    </citation>
    <scope>NUCLEOTIDE SEQUENCE [LARGE SCALE GENOMIC DNA]</scope>
    <source>
        <strain evidence="3">IBCAS-2021</strain>
        <tissue evidence="3">Leaf</tissue>
    </source>
</reference>
<dbReference type="EMBL" id="JAINDJ010000004">
    <property type="protein sequence ID" value="KAG9449723.1"/>
    <property type="molecule type" value="Genomic_DNA"/>
</dbReference>
<dbReference type="Proteomes" id="UP000825729">
    <property type="component" value="Unassembled WGS sequence"/>
</dbReference>
<organism evidence="3 4">
    <name type="scientific">Aristolochia fimbriata</name>
    <name type="common">White veined hardy Dutchman's pipe vine</name>
    <dbReference type="NCBI Taxonomy" id="158543"/>
    <lineage>
        <taxon>Eukaryota</taxon>
        <taxon>Viridiplantae</taxon>
        <taxon>Streptophyta</taxon>
        <taxon>Embryophyta</taxon>
        <taxon>Tracheophyta</taxon>
        <taxon>Spermatophyta</taxon>
        <taxon>Magnoliopsida</taxon>
        <taxon>Magnoliidae</taxon>
        <taxon>Piperales</taxon>
        <taxon>Aristolochiaceae</taxon>
        <taxon>Aristolochia</taxon>
    </lineage>
</organism>
<dbReference type="InterPro" id="IPR002885">
    <property type="entry name" value="PPR_rpt"/>
</dbReference>
<dbReference type="PANTHER" id="PTHR47933:SF54">
    <property type="entry name" value="PENTACOTRIPEPTIDE-REPEAT REGION OF PRORP DOMAIN-CONTAINING PROTEIN"/>
    <property type="match status" value="1"/>
</dbReference>
<dbReference type="Pfam" id="PF13041">
    <property type="entry name" value="PPR_2"/>
    <property type="match status" value="2"/>
</dbReference>
<name>A0AAV7ELL0_ARIFI</name>
<evidence type="ECO:0000313" key="4">
    <source>
        <dbReference type="Proteomes" id="UP000825729"/>
    </source>
</evidence>
<feature type="repeat" description="PPR" evidence="2">
    <location>
        <begin position="277"/>
        <end position="311"/>
    </location>
</feature>
<feature type="repeat" description="PPR" evidence="2">
    <location>
        <begin position="312"/>
        <end position="346"/>
    </location>
</feature>